<dbReference type="Gene3D" id="3.40.50.1240">
    <property type="entry name" value="Phosphoglycerate mutase-like"/>
    <property type="match status" value="1"/>
</dbReference>
<evidence type="ECO:0000313" key="4">
    <source>
        <dbReference type="Proteomes" id="UP000220836"/>
    </source>
</evidence>
<evidence type="ECO:0000256" key="2">
    <source>
        <dbReference type="PIRSR" id="PIRSR613078-2"/>
    </source>
</evidence>
<feature type="binding site" evidence="2">
    <location>
        <position position="57"/>
    </location>
    <ligand>
        <name>substrate</name>
    </ligand>
</feature>
<dbReference type="SMART" id="SM00855">
    <property type="entry name" value="PGAM"/>
    <property type="match status" value="1"/>
</dbReference>
<protein>
    <submittedName>
        <fullName evidence="3">Phosphoglycerate mutase</fullName>
    </submittedName>
</protein>
<dbReference type="Proteomes" id="UP000220836">
    <property type="component" value="Unassembled WGS sequence"/>
</dbReference>
<feature type="active site" description="Tele-phosphohistidine intermediate" evidence="1">
    <location>
        <position position="9"/>
    </location>
</feature>
<dbReference type="InterPro" id="IPR013078">
    <property type="entry name" value="His_Pase_superF_clade-1"/>
</dbReference>
<dbReference type="SUPFAM" id="SSF53254">
    <property type="entry name" value="Phosphoglycerate mutase-like"/>
    <property type="match status" value="1"/>
</dbReference>
<gene>
    <name evidence="3" type="ORF">PEV8663_02740</name>
</gene>
<name>A0A238KLS0_9RHOB</name>
<feature type="binding site" evidence="2">
    <location>
        <position position="93"/>
    </location>
    <ligand>
        <name>substrate</name>
    </ligand>
</feature>
<evidence type="ECO:0000313" key="3">
    <source>
        <dbReference type="EMBL" id="SMX43731.1"/>
    </source>
</evidence>
<dbReference type="GO" id="GO:0016791">
    <property type="term" value="F:phosphatase activity"/>
    <property type="evidence" value="ECO:0007669"/>
    <property type="project" value="TreeGrafter"/>
</dbReference>
<dbReference type="PANTHER" id="PTHR48100:SF1">
    <property type="entry name" value="HISTIDINE PHOSPHATASE FAMILY PROTEIN-RELATED"/>
    <property type="match status" value="1"/>
</dbReference>
<reference evidence="3 4" key="1">
    <citation type="submission" date="2017-05" db="EMBL/GenBank/DDBJ databases">
        <authorList>
            <person name="Song R."/>
            <person name="Chenine A.L."/>
            <person name="Ruprecht R.M."/>
        </authorList>
    </citation>
    <scope>NUCLEOTIDE SEQUENCE [LARGE SCALE GENOMIC DNA]</scope>
    <source>
        <strain evidence="3 4">CECT 8663</strain>
    </source>
</reference>
<dbReference type="Pfam" id="PF00300">
    <property type="entry name" value="His_Phos_1"/>
    <property type="match status" value="1"/>
</dbReference>
<accession>A0A238KLS0</accession>
<dbReference type="GO" id="GO:0005737">
    <property type="term" value="C:cytoplasm"/>
    <property type="evidence" value="ECO:0007669"/>
    <property type="project" value="TreeGrafter"/>
</dbReference>
<feature type="active site" description="Proton donor/acceptor" evidence="1">
    <location>
        <position position="81"/>
    </location>
</feature>
<dbReference type="RefSeq" id="WP_097805209.1">
    <property type="nucleotide sequence ID" value="NZ_FXYH01000009.1"/>
</dbReference>
<dbReference type="AlphaFoldDB" id="A0A238KLS0"/>
<dbReference type="OrthoDB" id="280692at2"/>
<evidence type="ECO:0000256" key="1">
    <source>
        <dbReference type="PIRSR" id="PIRSR613078-1"/>
    </source>
</evidence>
<dbReference type="CDD" id="cd07067">
    <property type="entry name" value="HP_PGM_like"/>
    <property type="match status" value="1"/>
</dbReference>
<organism evidence="3 4">
    <name type="scientific">Pelagimonas varians</name>
    <dbReference type="NCBI Taxonomy" id="696760"/>
    <lineage>
        <taxon>Bacteria</taxon>
        <taxon>Pseudomonadati</taxon>
        <taxon>Pseudomonadota</taxon>
        <taxon>Alphaproteobacteria</taxon>
        <taxon>Rhodobacterales</taxon>
        <taxon>Roseobacteraceae</taxon>
        <taxon>Pelagimonas</taxon>
    </lineage>
</organism>
<dbReference type="InterPro" id="IPR050275">
    <property type="entry name" value="PGM_Phosphatase"/>
</dbReference>
<sequence>MSHITLVRHGQANTEARDELSYDQLSDLGMQQARWLGDHFRQTGEVFARVYTGTLKRHIQTADGIAADCAAAVVRDARLNEMQYFDVAQQLEKQHGLPIPKEREGFIEHLPVLFRYWQEDRIENIPEKFSDFEARVGEAMTEIAAGEGRALVVTSGGLIGMAMRIILRLDIEALSHMCLSIENSSLHRVQPLTTGLAMTQFNAIPHLDTPERAFARTHL</sequence>
<dbReference type="EMBL" id="FXYH01000009">
    <property type="protein sequence ID" value="SMX43731.1"/>
    <property type="molecule type" value="Genomic_DNA"/>
</dbReference>
<dbReference type="PANTHER" id="PTHR48100">
    <property type="entry name" value="BROAD-SPECIFICITY PHOSPHATASE YOR283W-RELATED"/>
    <property type="match status" value="1"/>
</dbReference>
<dbReference type="InterPro" id="IPR029033">
    <property type="entry name" value="His_PPase_superfam"/>
</dbReference>
<feature type="binding site" evidence="2">
    <location>
        <begin position="81"/>
        <end position="84"/>
    </location>
    <ligand>
        <name>substrate</name>
    </ligand>
</feature>
<proteinExistence type="predicted"/>
<keyword evidence="4" id="KW-1185">Reference proteome</keyword>